<sequence length="22" mass="2330">MPVNVSSTFPIFAVCSSALETE</sequence>
<dbReference type="AlphaFoldDB" id="A0A382G7E6"/>
<name>A0A382G7E6_9ZZZZ</name>
<evidence type="ECO:0000313" key="1">
    <source>
        <dbReference type="EMBL" id="SVB70497.1"/>
    </source>
</evidence>
<gene>
    <name evidence="1" type="ORF">METZ01_LOCUS223351</name>
</gene>
<organism evidence="1">
    <name type="scientific">marine metagenome</name>
    <dbReference type="NCBI Taxonomy" id="408172"/>
    <lineage>
        <taxon>unclassified sequences</taxon>
        <taxon>metagenomes</taxon>
        <taxon>ecological metagenomes</taxon>
    </lineage>
</organism>
<accession>A0A382G7E6</accession>
<protein>
    <submittedName>
        <fullName evidence="1">Uncharacterized protein</fullName>
    </submittedName>
</protein>
<reference evidence="1" key="1">
    <citation type="submission" date="2018-05" db="EMBL/GenBank/DDBJ databases">
        <authorList>
            <person name="Lanie J.A."/>
            <person name="Ng W.-L."/>
            <person name="Kazmierczak K.M."/>
            <person name="Andrzejewski T.M."/>
            <person name="Davidsen T.M."/>
            <person name="Wayne K.J."/>
            <person name="Tettelin H."/>
            <person name="Glass J.I."/>
            <person name="Rusch D."/>
            <person name="Podicherti R."/>
            <person name="Tsui H.-C.T."/>
            <person name="Winkler M.E."/>
        </authorList>
    </citation>
    <scope>NUCLEOTIDE SEQUENCE</scope>
</reference>
<dbReference type="EMBL" id="UINC01053685">
    <property type="protein sequence ID" value="SVB70497.1"/>
    <property type="molecule type" value="Genomic_DNA"/>
</dbReference>
<proteinExistence type="predicted"/>